<evidence type="ECO:0000256" key="4">
    <source>
        <dbReference type="ARBA" id="ARBA00023136"/>
    </source>
</evidence>
<dbReference type="InterPro" id="IPR001193">
    <property type="entry name" value="MBTPS2"/>
</dbReference>
<dbReference type="GO" id="GO:0012505">
    <property type="term" value="C:endomembrane system"/>
    <property type="evidence" value="ECO:0007669"/>
    <property type="project" value="UniProtKB-SubCell"/>
</dbReference>
<dbReference type="GO" id="GO:0031293">
    <property type="term" value="P:membrane protein intracellular domain proteolysis"/>
    <property type="evidence" value="ECO:0007669"/>
    <property type="project" value="TreeGrafter"/>
</dbReference>
<dbReference type="Proteomes" id="UP000197138">
    <property type="component" value="Unassembled WGS sequence"/>
</dbReference>
<evidence type="ECO:0000313" key="9">
    <source>
        <dbReference type="Proteomes" id="UP000197138"/>
    </source>
</evidence>
<dbReference type="EMBL" id="MTKT01000553">
    <property type="protein sequence ID" value="OWM90218.1"/>
    <property type="molecule type" value="Genomic_DNA"/>
</dbReference>
<proteinExistence type="predicted"/>
<evidence type="ECO:0000256" key="1">
    <source>
        <dbReference type="ARBA" id="ARBA00004127"/>
    </source>
</evidence>
<feature type="domain" description="Peptidase M50" evidence="7">
    <location>
        <begin position="73"/>
        <end position="139"/>
    </location>
</feature>
<evidence type="ECO:0000256" key="6">
    <source>
        <dbReference type="SAM" id="SignalP"/>
    </source>
</evidence>
<evidence type="ECO:0000259" key="7">
    <source>
        <dbReference type="Pfam" id="PF02163"/>
    </source>
</evidence>
<protein>
    <recommendedName>
        <fullName evidence="5">Endopeptidase S2P</fullName>
    </recommendedName>
</protein>
<sequence>MRYDRNVMRIGFVLLVMLIVNFSIAAQSPKAVVEKKKVAAVVMEAVAVHTAVDQVYGLKISLANTGFIVSSTMISVCAHEIGHAIAATSDGVQVEHVAIFIAVLFPDALVALNQESLQALQRISALRIYCVGIWHNAVVLEVPYSSPLHGYLSPGDMIVALDDILIRDKQDWVEVTSLIDIDSNQESNHTQYVGKGSSKKGYCVPLGLLEEKETIQHVDNVCTCLDDLTAFISTPCSNMDTTDHNDGSGSIEKHARCLNAKEVIKLRKCGDGWSHIVNGSSCLC</sequence>
<dbReference type="GO" id="GO:1905897">
    <property type="term" value="P:regulation of response to endoplasmic reticulum stress"/>
    <property type="evidence" value="ECO:0007669"/>
    <property type="project" value="TreeGrafter"/>
</dbReference>
<comment type="caution">
    <text evidence="8">The sequence shown here is derived from an EMBL/GenBank/DDBJ whole genome shotgun (WGS) entry which is preliminary data.</text>
</comment>
<dbReference type="PANTHER" id="PTHR13325:SF3">
    <property type="entry name" value="MEMBRANE-BOUND TRANSCRIPTION FACTOR SITE-2 PROTEASE"/>
    <property type="match status" value="1"/>
</dbReference>
<comment type="subcellular location">
    <subcellularLocation>
        <location evidence="1">Endomembrane system</location>
        <topology evidence="1">Multi-pass membrane protein</topology>
    </subcellularLocation>
</comment>
<dbReference type="PRINTS" id="PR01000">
    <property type="entry name" value="SREBPS2PTASE"/>
</dbReference>
<keyword evidence="4" id="KW-0472">Membrane</keyword>
<evidence type="ECO:0000256" key="2">
    <source>
        <dbReference type="ARBA" id="ARBA00022692"/>
    </source>
</evidence>
<gene>
    <name evidence="8" type="ORF">CDL15_Pgr006539</name>
</gene>
<dbReference type="Pfam" id="PF02163">
    <property type="entry name" value="Peptidase_M50"/>
    <property type="match status" value="1"/>
</dbReference>
<dbReference type="InterPro" id="IPR008915">
    <property type="entry name" value="Peptidase_M50"/>
</dbReference>
<feature type="signal peptide" evidence="6">
    <location>
        <begin position="1"/>
        <end position="25"/>
    </location>
</feature>
<name>A0A218XZI6_PUNGR</name>
<keyword evidence="6" id="KW-0732">Signal</keyword>
<accession>A0A218XZI6</accession>
<organism evidence="8 9">
    <name type="scientific">Punica granatum</name>
    <name type="common">Pomegranate</name>
    <dbReference type="NCBI Taxonomy" id="22663"/>
    <lineage>
        <taxon>Eukaryota</taxon>
        <taxon>Viridiplantae</taxon>
        <taxon>Streptophyta</taxon>
        <taxon>Embryophyta</taxon>
        <taxon>Tracheophyta</taxon>
        <taxon>Spermatophyta</taxon>
        <taxon>Magnoliopsida</taxon>
        <taxon>eudicotyledons</taxon>
        <taxon>Gunneridae</taxon>
        <taxon>Pentapetalae</taxon>
        <taxon>rosids</taxon>
        <taxon>malvids</taxon>
        <taxon>Myrtales</taxon>
        <taxon>Lythraceae</taxon>
        <taxon>Punica</taxon>
    </lineage>
</organism>
<keyword evidence="2" id="KW-0812">Transmembrane</keyword>
<evidence type="ECO:0000313" key="8">
    <source>
        <dbReference type="EMBL" id="OWM90218.1"/>
    </source>
</evidence>
<dbReference type="PANTHER" id="PTHR13325">
    <property type="entry name" value="PROTEASE M50 MEMBRANE-BOUND TRANSCRIPTION FACTOR SITE 2 PROTEASE"/>
    <property type="match status" value="1"/>
</dbReference>
<evidence type="ECO:0000256" key="3">
    <source>
        <dbReference type="ARBA" id="ARBA00022989"/>
    </source>
</evidence>
<keyword evidence="3" id="KW-1133">Transmembrane helix</keyword>
<dbReference type="GO" id="GO:0004222">
    <property type="term" value="F:metalloendopeptidase activity"/>
    <property type="evidence" value="ECO:0007669"/>
    <property type="project" value="InterPro"/>
</dbReference>
<evidence type="ECO:0000256" key="5">
    <source>
        <dbReference type="ARBA" id="ARBA00032658"/>
    </source>
</evidence>
<dbReference type="GO" id="GO:0005737">
    <property type="term" value="C:cytoplasm"/>
    <property type="evidence" value="ECO:0007669"/>
    <property type="project" value="TreeGrafter"/>
</dbReference>
<feature type="chain" id="PRO_5012284592" description="Endopeptidase S2P" evidence="6">
    <location>
        <begin position="26"/>
        <end position="284"/>
    </location>
</feature>
<reference evidence="9" key="1">
    <citation type="journal article" date="2017" name="Plant J.">
        <title>The pomegranate (Punica granatum L.) genome and the genomics of punicalagin biosynthesis.</title>
        <authorList>
            <person name="Qin G."/>
            <person name="Xu C."/>
            <person name="Ming R."/>
            <person name="Tang H."/>
            <person name="Guyot R."/>
            <person name="Kramer E.M."/>
            <person name="Hu Y."/>
            <person name="Yi X."/>
            <person name="Qi Y."/>
            <person name="Xu X."/>
            <person name="Gao Z."/>
            <person name="Pan H."/>
            <person name="Jian J."/>
            <person name="Tian Y."/>
            <person name="Yue Z."/>
            <person name="Xu Y."/>
        </authorList>
    </citation>
    <scope>NUCLEOTIDE SEQUENCE [LARGE SCALE GENOMIC DNA]</scope>
    <source>
        <strain evidence="9">cv. Dabenzi</strain>
    </source>
</reference>
<dbReference type="AlphaFoldDB" id="A0A218XZI6"/>
<dbReference type="GO" id="GO:0016020">
    <property type="term" value="C:membrane"/>
    <property type="evidence" value="ECO:0007669"/>
    <property type="project" value="InterPro"/>
</dbReference>